<keyword evidence="1 4" id="KW-0349">Heme</keyword>
<accession>A0A6I6L235</accession>
<keyword evidence="7" id="KW-1185">Reference proteome</keyword>
<evidence type="ECO:0000256" key="1">
    <source>
        <dbReference type="ARBA" id="ARBA00022617"/>
    </source>
</evidence>
<dbReference type="PROSITE" id="PS51007">
    <property type="entry name" value="CYTC"/>
    <property type="match status" value="1"/>
</dbReference>
<evidence type="ECO:0000313" key="7">
    <source>
        <dbReference type="Proteomes" id="UP000428803"/>
    </source>
</evidence>
<keyword evidence="2 4" id="KW-0479">Metal-binding</keyword>
<gene>
    <name evidence="6" type="ORF">EUU25_00610</name>
</gene>
<evidence type="ECO:0000256" key="2">
    <source>
        <dbReference type="ARBA" id="ARBA00022723"/>
    </source>
</evidence>
<dbReference type="Gene3D" id="1.10.760.10">
    <property type="entry name" value="Cytochrome c-like domain"/>
    <property type="match status" value="1"/>
</dbReference>
<dbReference type="InterPro" id="IPR036909">
    <property type="entry name" value="Cyt_c-like_dom_sf"/>
</dbReference>
<dbReference type="GO" id="GO:0046872">
    <property type="term" value="F:metal ion binding"/>
    <property type="evidence" value="ECO:0007669"/>
    <property type="project" value="UniProtKB-KW"/>
</dbReference>
<dbReference type="AlphaFoldDB" id="A0A6I6L235"/>
<evidence type="ECO:0000256" key="3">
    <source>
        <dbReference type="ARBA" id="ARBA00023004"/>
    </source>
</evidence>
<evidence type="ECO:0000256" key="4">
    <source>
        <dbReference type="PROSITE-ProRule" id="PRU00433"/>
    </source>
</evidence>
<sequence length="134" mass="14872">MAQKSEREAQVKHILFILSATFGLILISQIPSRAPAEDLNSAKLQKGKQVYDYWCATCHAPSTVNSKYPGTEALKAKYEGKLPGALAERTDLSPEVVAYFVRNGVSVMPQFRKTEINNEDLEAISAFLTRNNKP</sequence>
<dbReference type="Proteomes" id="UP000428803">
    <property type="component" value="Chromosome"/>
</dbReference>
<dbReference type="Pfam" id="PF13442">
    <property type="entry name" value="Cytochrome_CBB3"/>
    <property type="match status" value="1"/>
</dbReference>
<organism evidence="6 7">
    <name type="scientific">Sphingorhabdus lacus</name>
    <dbReference type="NCBI Taxonomy" id="392610"/>
    <lineage>
        <taxon>Bacteria</taxon>
        <taxon>Pseudomonadati</taxon>
        <taxon>Pseudomonadota</taxon>
        <taxon>Alphaproteobacteria</taxon>
        <taxon>Sphingomonadales</taxon>
        <taxon>Sphingomonadaceae</taxon>
        <taxon>Sphingorhabdus</taxon>
    </lineage>
</organism>
<dbReference type="SUPFAM" id="SSF46626">
    <property type="entry name" value="Cytochrome c"/>
    <property type="match status" value="1"/>
</dbReference>
<evidence type="ECO:0000313" key="6">
    <source>
        <dbReference type="EMBL" id="QGY79249.1"/>
    </source>
</evidence>
<protein>
    <submittedName>
        <fullName evidence="6">Cytochrome c</fullName>
    </submittedName>
</protein>
<reference evidence="7" key="1">
    <citation type="submission" date="2019-01" db="EMBL/GenBank/DDBJ databases">
        <title>Sphingorhabdus lacus sp.nov., isolated from an oligotrophic freshwater lake.</title>
        <authorList>
            <person name="Park M."/>
        </authorList>
    </citation>
    <scope>NUCLEOTIDE SEQUENCE [LARGE SCALE GENOMIC DNA]</scope>
    <source>
        <strain evidence="7">IMCC1753</strain>
    </source>
</reference>
<keyword evidence="3 4" id="KW-0408">Iron</keyword>
<evidence type="ECO:0000259" key="5">
    <source>
        <dbReference type="PROSITE" id="PS51007"/>
    </source>
</evidence>
<proteinExistence type="predicted"/>
<dbReference type="GO" id="GO:0020037">
    <property type="term" value="F:heme binding"/>
    <property type="evidence" value="ECO:0007669"/>
    <property type="project" value="InterPro"/>
</dbReference>
<dbReference type="KEGG" id="slaa:EUU25_00610"/>
<dbReference type="InterPro" id="IPR009056">
    <property type="entry name" value="Cyt_c-like_dom"/>
</dbReference>
<dbReference type="EMBL" id="CP035733">
    <property type="protein sequence ID" value="QGY79249.1"/>
    <property type="molecule type" value="Genomic_DNA"/>
</dbReference>
<dbReference type="GO" id="GO:0009055">
    <property type="term" value="F:electron transfer activity"/>
    <property type="evidence" value="ECO:0007669"/>
    <property type="project" value="InterPro"/>
</dbReference>
<feature type="domain" description="Cytochrome c" evidence="5">
    <location>
        <begin position="42"/>
        <end position="132"/>
    </location>
</feature>
<name>A0A6I6L235_9SPHN</name>